<reference evidence="2 3" key="1">
    <citation type="journal article" date="2024" name="Nat. Commun.">
        <title>Phylogenomics reveals the evolutionary origins of lichenization in chlorophyte algae.</title>
        <authorList>
            <person name="Puginier C."/>
            <person name="Libourel C."/>
            <person name="Otte J."/>
            <person name="Skaloud P."/>
            <person name="Haon M."/>
            <person name="Grisel S."/>
            <person name="Petersen M."/>
            <person name="Berrin J.G."/>
            <person name="Delaux P.M."/>
            <person name="Dal Grande F."/>
            <person name="Keller J."/>
        </authorList>
    </citation>
    <scope>NUCLEOTIDE SEQUENCE [LARGE SCALE GENOMIC DNA]</scope>
    <source>
        <strain evidence="2 3">SAG 245.80</strain>
    </source>
</reference>
<organism evidence="2 3">
    <name type="scientific">Elliptochloris bilobata</name>
    <dbReference type="NCBI Taxonomy" id="381761"/>
    <lineage>
        <taxon>Eukaryota</taxon>
        <taxon>Viridiplantae</taxon>
        <taxon>Chlorophyta</taxon>
        <taxon>core chlorophytes</taxon>
        <taxon>Trebouxiophyceae</taxon>
        <taxon>Trebouxiophyceae incertae sedis</taxon>
        <taxon>Elliptochloris clade</taxon>
        <taxon>Elliptochloris</taxon>
    </lineage>
</organism>
<gene>
    <name evidence="2" type="ORF">WJX81_003362</name>
</gene>
<evidence type="ECO:0000256" key="1">
    <source>
        <dbReference type="SAM" id="MobiDB-lite"/>
    </source>
</evidence>
<comment type="caution">
    <text evidence="2">The sequence shown here is derived from an EMBL/GenBank/DDBJ whole genome shotgun (WGS) entry which is preliminary data.</text>
</comment>
<evidence type="ECO:0000313" key="3">
    <source>
        <dbReference type="Proteomes" id="UP001445335"/>
    </source>
</evidence>
<name>A0AAW1RHZ6_9CHLO</name>
<feature type="compositionally biased region" description="Basic and acidic residues" evidence="1">
    <location>
        <begin position="8"/>
        <end position="20"/>
    </location>
</feature>
<proteinExistence type="predicted"/>
<feature type="region of interest" description="Disordered" evidence="1">
    <location>
        <begin position="1"/>
        <end position="20"/>
    </location>
</feature>
<accession>A0AAW1RHZ6</accession>
<sequence length="77" mass="8614">MCSEEWNPSEHIRKDAEKRQQELLGSKEQTELIQQLGSGFIVQNELDAEEEAVRVRGFQRFLVLAGSAKGNGNGEPV</sequence>
<dbReference type="EMBL" id="JALJOU010000037">
    <property type="protein sequence ID" value="KAK9833288.1"/>
    <property type="molecule type" value="Genomic_DNA"/>
</dbReference>
<keyword evidence="3" id="KW-1185">Reference proteome</keyword>
<dbReference type="Proteomes" id="UP001445335">
    <property type="component" value="Unassembled WGS sequence"/>
</dbReference>
<dbReference type="AlphaFoldDB" id="A0AAW1RHZ6"/>
<protein>
    <submittedName>
        <fullName evidence="2">Uncharacterized protein</fullName>
    </submittedName>
</protein>
<evidence type="ECO:0000313" key="2">
    <source>
        <dbReference type="EMBL" id="KAK9833288.1"/>
    </source>
</evidence>